<dbReference type="EMBL" id="CP089982">
    <property type="protein sequence ID" value="WXA94322.1"/>
    <property type="molecule type" value="Genomic_DNA"/>
</dbReference>
<keyword evidence="6" id="KW-1185">Reference proteome</keyword>
<gene>
    <name evidence="5" type="ORF">LZC95_48740</name>
</gene>
<reference evidence="5 6" key="1">
    <citation type="submission" date="2021-12" db="EMBL/GenBank/DDBJ databases">
        <title>Discovery of the Pendulisporaceae a myxobacterial family with distinct sporulation behavior and unique specialized metabolism.</title>
        <authorList>
            <person name="Garcia R."/>
            <person name="Popoff A."/>
            <person name="Bader C.D."/>
            <person name="Loehr J."/>
            <person name="Walesch S."/>
            <person name="Walt C."/>
            <person name="Boldt J."/>
            <person name="Bunk B."/>
            <person name="Haeckl F.J.F.P.J."/>
            <person name="Gunesch A.P."/>
            <person name="Birkelbach J."/>
            <person name="Nuebel U."/>
            <person name="Pietschmann T."/>
            <person name="Bach T."/>
            <person name="Mueller R."/>
        </authorList>
    </citation>
    <scope>NUCLEOTIDE SEQUENCE [LARGE SCALE GENOMIC DNA]</scope>
    <source>
        <strain evidence="5 6">MSr12523</strain>
    </source>
</reference>
<dbReference type="SMART" id="SM00448">
    <property type="entry name" value="REC"/>
    <property type="match status" value="1"/>
</dbReference>
<keyword evidence="1 2" id="KW-0597">Phosphoprotein</keyword>
<evidence type="ECO:0000256" key="3">
    <source>
        <dbReference type="SAM" id="MobiDB-lite"/>
    </source>
</evidence>
<dbReference type="RefSeq" id="WP_394844923.1">
    <property type="nucleotide sequence ID" value="NZ_CP089982.1"/>
</dbReference>
<feature type="domain" description="Response regulatory" evidence="4">
    <location>
        <begin position="37"/>
        <end position="155"/>
    </location>
</feature>
<evidence type="ECO:0000313" key="6">
    <source>
        <dbReference type="Proteomes" id="UP001379533"/>
    </source>
</evidence>
<dbReference type="InterPro" id="IPR050595">
    <property type="entry name" value="Bact_response_regulator"/>
</dbReference>
<evidence type="ECO:0000256" key="2">
    <source>
        <dbReference type="PROSITE-ProRule" id="PRU00169"/>
    </source>
</evidence>
<accession>A0ABZ2K6K9</accession>
<evidence type="ECO:0000313" key="5">
    <source>
        <dbReference type="EMBL" id="WXA94322.1"/>
    </source>
</evidence>
<dbReference type="PROSITE" id="PS50110">
    <property type="entry name" value="RESPONSE_REGULATORY"/>
    <property type="match status" value="1"/>
</dbReference>
<name>A0ABZ2K6K9_9BACT</name>
<feature type="region of interest" description="Disordered" evidence="3">
    <location>
        <begin position="1"/>
        <end position="26"/>
    </location>
</feature>
<protein>
    <submittedName>
        <fullName evidence="5">Response regulator</fullName>
    </submittedName>
</protein>
<dbReference type="InterPro" id="IPR001789">
    <property type="entry name" value="Sig_transdc_resp-reg_receiver"/>
</dbReference>
<evidence type="ECO:0000256" key="1">
    <source>
        <dbReference type="ARBA" id="ARBA00022553"/>
    </source>
</evidence>
<sequence>MQKAHEVVSSSSGSGTAQHRKDTAYRRRAGKRLEGIRILVVDDERDSRLVLETCLRLRGAHVRTAASAGEGRRELEKFKPHVIVSDIAMPGEDGHQFVRGIRAMSVEHGGSTPAIALTAFADPEAQLEALEAGFNAHLGKPANYEELLSLLRRLAFAAGAG</sequence>
<dbReference type="Proteomes" id="UP001379533">
    <property type="component" value="Chromosome"/>
</dbReference>
<feature type="modified residue" description="4-aspartylphosphate" evidence="2">
    <location>
        <position position="86"/>
    </location>
</feature>
<dbReference type="Gene3D" id="3.40.50.2300">
    <property type="match status" value="1"/>
</dbReference>
<organism evidence="5 6">
    <name type="scientific">Pendulispora brunnea</name>
    <dbReference type="NCBI Taxonomy" id="2905690"/>
    <lineage>
        <taxon>Bacteria</taxon>
        <taxon>Pseudomonadati</taxon>
        <taxon>Myxococcota</taxon>
        <taxon>Myxococcia</taxon>
        <taxon>Myxococcales</taxon>
        <taxon>Sorangiineae</taxon>
        <taxon>Pendulisporaceae</taxon>
        <taxon>Pendulispora</taxon>
    </lineage>
</organism>
<dbReference type="PANTHER" id="PTHR44591:SF3">
    <property type="entry name" value="RESPONSE REGULATORY DOMAIN-CONTAINING PROTEIN"/>
    <property type="match status" value="1"/>
</dbReference>
<dbReference type="Pfam" id="PF00072">
    <property type="entry name" value="Response_reg"/>
    <property type="match status" value="1"/>
</dbReference>
<dbReference type="PANTHER" id="PTHR44591">
    <property type="entry name" value="STRESS RESPONSE REGULATOR PROTEIN 1"/>
    <property type="match status" value="1"/>
</dbReference>
<feature type="compositionally biased region" description="Polar residues" evidence="3">
    <location>
        <begin position="8"/>
        <end position="17"/>
    </location>
</feature>
<dbReference type="InterPro" id="IPR011006">
    <property type="entry name" value="CheY-like_superfamily"/>
</dbReference>
<proteinExistence type="predicted"/>
<evidence type="ECO:0000259" key="4">
    <source>
        <dbReference type="PROSITE" id="PS50110"/>
    </source>
</evidence>
<dbReference type="SUPFAM" id="SSF52172">
    <property type="entry name" value="CheY-like"/>
    <property type="match status" value="1"/>
</dbReference>